<protein>
    <submittedName>
        <fullName evidence="2">Uncharacterized protein</fullName>
    </submittedName>
</protein>
<dbReference type="EMBL" id="MFIA01000018">
    <property type="protein sequence ID" value="OGF82762.1"/>
    <property type="molecule type" value="Genomic_DNA"/>
</dbReference>
<accession>A0A1F5X4E9</accession>
<dbReference type="AlphaFoldDB" id="A0A1F5X4E9"/>
<name>A0A1F5X4E9_9BACT</name>
<evidence type="ECO:0000256" key="1">
    <source>
        <dbReference type="SAM" id="MobiDB-lite"/>
    </source>
</evidence>
<organism evidence="2 3">
    <name type="scientific">Candidatus Giovannonibacteria bacterium RIFCSPLOWO2_01_FULL_44_16</name>
    <dbReference type="NCBI Taxonomy" id="1798348"/>
    <lineage>
        <taxon>Bacteria</taxon>
        <taxon>Candidatus Giovannoniibacteriota</taxon>
    </lineage>
</organism>
<dbReference type="Proteomes" id="UP000178046">
    <property type="component" value="Unassembled WGS sequence"/>
</dbReference>
<comment type="caution">
    <text evidence="2">The sequence shown here is derived from an EMBL/GenBank/DDBJ whole genome shotgun (WGS) entry which is preliminary data.</text>
</comment>
<evidence type="ECO:0000313" key="2">
    <source>
        <dbReference type="EMBL" id="OGF82762.1"/>
    </source>
</evidence>
<feature type="region of interest" description="Disordered" evidence="1">
    <location>
        <begin position="51"/>
        <end position="71"/>
    </location>
</feature>
<gene>
    <name evidence="2" type="ORF">A2924_03495</name>
</gene>
<sequence length="71" mass="7964">MEHHASAYPMLKKRASVICSEMAYANSSADTLFSSVFALVSRNHSNKKIVSPDGQLWKSRDRIPNKKMPQA</sequence>
<evidence type="ECO:0000313" key="3">
    <source>
        <dbReference type="Proteomes" id="UP000178046"/>
    </source>
</evidence>
<reference evidence="2 3" key="1">
    <citation type="journal article" date="2016" name="Nat. Commun.">
        <title>Thousands of microbial genomes shed light on interconnected biogeochemical processes in an aquifer system.</title>
        <authorList>
            <person name="Anantharaman K."/>
            <person name="Brown C.T."/>
            <person name="Hug L.A."/>
            <person name="Sharon I."/>
            <person name="Castelle C.J."/>
            <person name="Probst A.J."/>
            <person name="Thomas B.C."/>
            <person name="Singh A."/>
            <person name="Wilkins M.J."/>
            <person name="Karaoz U."/>
            <person name="Brodie E.L."/>
            <person name="Williams K.H."/>
            <person name="Hubbard S.S."/>
            <person name="Banfield J.F."/>
        </authorList>
    </citation>
    <scope>NUCLEOTIDE SEQUENCE [LARGE SCALE GENOMIC DNA]</scope>
</reference>
<proteinExistence type="predicted"/>